<gene>
    <name evidence="6" type="ORF">CLV47_107130</name>
</gene>
<evidence type="ECO:0000259" key="5">
    <source>
        <dbReference type="Pfam" id="PF00535"/>
    </source>
</evidence>
<dbReference type="Gene3D" id="3.90.550.10">
    <property type="entry name" value="Spore Coat Polysaccharide Biosynthesis Protein SpsA, Chain A"/>
    <property type="match status" value="1"/>
</dbReference>
<dbReference type="AlphaFoldDB" id="A0A2T1A079"/>
<dbReference type="Proteomes" id="UP000237752">
    <property type="component" value="Unassembled WGS sequence"/>
</dbReference>
<evidence type="ECO:0000256" key="3">
    <source>
        <dbReference type="ARBA" id="ARBA00022676"/>
    </source>
</evidence>
<keyword evidence="3" id="KW-0328">Glycosyltransferase</keyword>
<evidence type="ECO:0000313" key="6">
    <source>
        <dbReference type="EMBL" id="PRZ42002.1"/>
    </source>
</evidence>
<reference evidence="6 7" key="1">
    <citation type="submission" date="2018-03" db="EMBL/GenBank/DDBJ databases">
        <title>Genomic Encyclopedia of Archaeal and Bacterial Type Strains, Phase II (KMG-II): from individual species to whole genera.</title>
        <authorList>
            <person name="Goeker M."/>
        </authorList>
    </citation>
    <scope>NUCLEOTIDE SEQUENCE [LARGE SCALE GENOMIC DNA]</scope>
    <source>
        <strain evidence="6 7">DSM 100065</strain>
    </source>
</reference>
<evidence type="ECO:0000313" key="7">
    <source>
        <dbReference type="Proteomes" id="UP000237752"/>
    </source>
</evidence>
<comment type="caution">
    <text evidence="6">The sequence shown here is derived from an EMBL/GenBank/DDBJ whole genome shotgun (WGS) entry which is preliminary data.</text>
</comment>
<dbReference type="EMBL" id="PVUE01000007">
    <property type="protein sequence ID" value="PRZ42002.1"/>
    <property type="molecule type" value="Genomic_DNA"/>
</dbReference>
<dbReference type="PANTHER" id="PTHR43179">
    <property type="entry name" value="RHAMNOSYLTRANSFERASE WBBL"/>
    <property type="match status" value="1"/>
</dbReference>
<feature type="domain" description="Glycosyltransferase 2-like" evidence="5">
    <location>
        <begin position="83"/>
        <end position="207"/>
    </location>
</feature>
<dbReference type="OrthoDB" id="5243838at2"/>
<evidence type="ECO:0000256" key="1">
    <source>
        <dbReference type="ARBA" id="ARBA00004776"/>
    </source>
</evidence>
<dbReference type="SUPFAM" id="SSF53448">
    <property type="entry name" value="Nucleotide-diphospho-sugar transferases"/>
    <property type="match status" value="1"/>
</dbReference>
<dbReference type="RefSeq" id="WP_106348947.1">
    <property type="nucleotide sequence ID" value="NZ_PVUE01000007.1"/>
</dbReference>
<dbReference type="InterPro" id="IPR001173">
    <property type="entry name" value="Glyco_trans_2-like"/>
</dbReference>
<proteinExistence type="inferred from homology"/>
<comment type="similarity">
    <text evidence="2">Belongs to the glycosyltransferase 2 family.</text>
</comment>
<dbReference type="NCBIfam" id="TIGR03965">
    <property type="entry name" value="mycofact_glyco"/>
    <property type="match status" value="1"/>
</dbReference>
<evidence type="ECO:0000256" key="2">
    <source>
        <dbReference type="ARBA" id="ARBA00006739"/>
    </source>
</evidence>
<protein>
    <submittedName>
        <fullName evidence="6">Mycofactocin system glycosyltransferase</fullName>
    </submittedName>
</protein>
<dbReference type="InterPro" id="IPR023981">
    <property type="entry name" value="MftF"/>
</dbReference>
<dbReference type="PANTHER" id="PTHR43179:SF12">
    <property type="entry name" value="GALACTOFURANOSYLTRANSFERASE GLFT2"/>
    <property type="match status" value="1"/>
</dbReference>
<dbReference type="Pfam" id="PF00535">
    <property type="entry name" value="Glycos_transf_2"/>
    <property type="match status" value="1"/>
</dbReference>
<keyword evidence="4 6" id="KW-0808">Transferase</keyword>
<keyword evidence="7" id="KW-1185">Reference proteome</keyword>
<name>A0A2T1A079_9ACTN</name>
<accession>A0A2T1A079</accession>
<organism evidence="6 7">
    <name type="scientific">Antricoccus suffuscus</name>
    <dbReference type="NCBI Taxonomy" id="1629062"/>
    <lineage>
        <taxon>Bacteria</taxon>
        <taxon>Bacillati</taxon>
        <taxon>Actinomycetota</taxon>
        <taxon>Actinomycetes</taxon>
        <taxon>Geodermatophilales</taxon>
        <taxon>Antricoccaceae</taxon>
        <taxon>Antricoccus</taxon>
    </lineage>
</organism>
<dbReference type="InterPro" id="IPR029044">
    <property type="entry name" value="Nucleotide-diphossugar_trans"/>
</dbReference>
<comment type="pathway">
    <text evidence="1">Cell wall biogenesis; cell wall polysaccharide biosynthesis.</text>
</comment>
<sequence>MTMVPKGFVVRRDNDTRTYDGVLIGGSPRRALRLNPAAMHAWSELMSGPASSAGARTLARQLLETGMVHPVVQPISVSREVVTIVVPVRDRPQDLAACLAALRLYSSNVAIVVVDDASSDATGTAQIAGRYDADVVRLERNRGPAGARNAGLQAISTPIAAFVDSDCLVGARWLDTLVPHFDDPLVAAVAPRIVGSAAGTNDGTVGSFTREATPLDLGSEPANVTAQGRVSYVPSAVLLLRAVDFRFDESMRYGEDVDLVWRLRAAGWSVRYEPAVQVSHREPTTTTAWLRRRFDYGTSAAALDVRHPGMLSPAIFRPLPLAAATLALIARPIPAGVAAVLSFALYRRQLVARDLPTNDALRDSGRGVVQSVSGVTRWLQQFAPAAIPILMGFGWRQRGGRYAAVAAWMLPAYLDLRRRGTGVVNAPTYLAMQALDRAAYGAGVIAGARRHRRPSVILPRIVLPSRVRGWIAKVRR</sequence>
<dbReference type="GO" id="GO:0016757">
    <property type="term" value="F:glycosyltransferase activity"/>
    <property type="evidence" value="ECO:0007669"/>
    <property type="project" value="UniProtKB-KW"/>
</dbReference>
<evidence type="ECO:0000256" key="4">
    <source>
        <dbReference type="ARBA" id="ARBA00022679"/>
    </source>
</evidence>